<dbReference type="InterPro" id="IPR011701">
    <property type="entry name" value="MFS"/>
</dbReference>
<feature type="transmembrane region" description="Helical" evidence="6">
    <location>
        <begin position="47"/>
        <end position="68"/>
    </location>
</feature>
<keyword evidence="5 6" id="KW-0472">Membrane</keyword>
<dbReference type="Gene3D" id="1.20.1250.20">
    <property type="entry name" value="MFS general substrate transporter like domains"/>
    <property type="match status" value="1"/>
</dbReference>
<feature type="domain" description="Major facilitator superfamily (MFS) profile" evidence="7">
    <location>
        <begin position="14"/>
        <end position="402"/>
    </location>
</feature>
<protein>
    <submittedName>
        <fullName evidence="8">MFS transporter</fullName>
    </submittedName>
</protein>
<dbReference type="Proteomes" id="UP000757435">
    <property type="component" value="Unassembled WGS sequence"/>
</dbReference>
<evidence type="ECO:0000256" key="2">
    <source>
        <dbReference type="ARBA" id="ARBA00022448"/>
    </source>
</evidence>
<dbReference type="PRINTS" id="PR01035">
    <property type="entry name" value="TCRTETA"/>
</dbReference>
<dbReference type="InterPro" id="IPR020846">
    <property type="entry name" value="MFS_dom"/>
</dbReference>
<feature type="transmembrane region" description="Helical" evidence="6">
    <location>
        <begin position="221"/>
        <end position="243"/>
    </location>
</feature>
<evidence type="ECO:0000313" key="9">
    <source>
        <dbReference type="Proteomes" id="UP000757435"/>
    </source>
</evidence>
<feature type="transmembrane region" description="Helical" evidence="6">
    <location>
        <begin position="348"/>
        <end position="369"/>
    </location>
</feature>
<evidence type="ECO:0000259" key="7">
    <source>
        <dbReference type="PROSITE" id="PS50850"/>
    </source>
</evidence>
<dbReference type="InterPro" id="IPR036259">
    <property type="entry name" value="MFS_trans_sf"/>
</dbReference>
<name>A0A951UL84_9CYAN</name>
<feature type="transmembrane region" description="Helical" evidence="6">
    <location>
        <begin position="375"/>
        <end position="398"/>
    </location>
</feature>
<organism evidence="8 9">
    <name type="scientific">Drouetiella hepatica Uher 2000/2452</name>
    <dbReference type="NCBI Taxonomy" id="904376"/>
    <lineage>
        <taxon>Bacteria</taxon>
        <taxon>Bacillati</taxon>
        <taxon>Cyanobacteriota</taxon>
        <taxon>Cyanophyceae</taxon>
        <taxon>Oculatellales</taxon>
        <taxon>Oculatellaceae</taxon>
        <taxon>Drouetiella</taxon>
    </lineage>
</organism>
<dbReference type="GO" id="GO:0005886">
    <property type="term" value="C:plasma membrane"/>
    <property type="evidence" value="ECO:0007669"/>
    <property type="project" value="UniProtKB-SubCell"/>
</dbReference>
<evidence type="ECO:0000256" key="1">
    <source>
        <dbReference type="ARBA" id="ARBA00004651"/>
    </source>
</evidence>
<dbReference type="Pfam" id="PF07690">
    <property type="entry name" value="MFS_1"/>
    <property type="match status" value="1"/>
</dbReference>
<dbReference type="AlphaFoldDB" id="A0A951UL84"/>
<dbReference type="PANTHER" id="PTHR23504">
    <property type="entry name" value="MAJOR FACILITATOR SUPERFAMILY DOMAIN-CONTAINING PROTEIN 10"/>
    <property type="match status" value="1"/>
</dbReference>
<keyword evidence="2" id="KW-0813">Transport</keyword>
<dbReference type="PANTHER" id="PTHR23504:SF15">
    <property type="entry name" value="MAJOR FACILITATOR SUPERFAMILY (MFS) PROFILE DOMAIN-CONTAINING PROTEIN"/>
    <property type="match status" value="1"/>
</dbReference>
<keyword evidence="4 6" id="KW-1133">Transmembrane helix</keyword>
<evidence type="ECO:0000256" key="3">
    <source>
        <dbReference type="ARBA" id="ARBA00022692"/>
    </source>
</evidence>
<reference evidence="8" key="1">
    <citation type="submission" date="2021-05" db="EMBL/GenBank/DDBJ databases">
        <authorList>
            <person name="Pietrasiak N."/>
            <person name="Ward R."/>
            <person name="Stajich J.E."/>
            <person name="Kurbessoian T."/>
        </authorList>
    </citation>
    <scope>NUCLEOTIDE SEQUENCE</scope>
    <source>
        <strain evidence="8">UHER 2000/2452</strain>
    </source>
</reference>
<dbReference type="SUPFAM" id="SSF103473">
    <property type="entry name" value="MFS general substrate transporter"/>
    <property type="match status" value="1"/>
</dbReference>
<comment type="caution">
    <text evidence="8">The sequence shown here is derived from an EMBL/GenBank/DDBJ whole genome shotgun (WGS) entry which is preliminary data.</text>
</comment>
<dbReference type="EMBL" id="JAHHHD010000002">
    <property type="protein sequence ID" value="MBW4657529.1"/>
    <property type="molecule type" value="Genomic_DNA"/>
</dbReference>
<feature type="transmembrane region" description="Helical" evidence="6">
    <location>
        <begin position="315"/>
        <end position="336"/>
    </location>
</feature>
<keyword evidence="3 6" id="KW-0812">Transmembrane</keyword>
<feature type="transmembrane region" description="Helical" evidence="6">
    <location>
        <begin position="80"/>
        <end position="103"/>
    </location>
</feature>
<dbReference type="PROSITE" id="PS50850">
    <property type="entry name" value="MFS"/>
    <property type="match status" value="1"/>
</dbReference>
<evidence type="ECO:0000256" key="4">
    <source>
        <dbReference type="ARBA" id="ARBA00022989"/>
    </source>
</evidence>
<feature type="transmembrane region" description="Helical" evidence="6">
    <location>
        <begin position="249"/>
        <end position="273"/>
    </location>
</feature>
<feature type="transmembrane region" description="Helical" evidence="6">
    <location>
        <begin position="109"/>
        <end position="126"/>
    </location>
</feature>
<sequence>MSCIEPQLLKKLSPLVFIFLTILINRIGISILFPVLPFLIAEFRSDALTLGLLTSSFAIAQFLATPAIGALSDRYGRRPVMLICVLGSAISYFMFGWAGALWVMFLSRIIDGITGGVAATAQAYIADTSAPGERSKNFGLTGVAFGLGFVLGPALGGALAGIDLRLPVFFAGTLALIDVILGYFTLPESLSPEKRRKCHLQDLNPFNQITDLLQNEKIRGLLWATFLFNFAFSGFTSIFVLFLSDRFGFQASSAALVFVFIGVVSTVVQGGLIRKLIPRYGEAKLTIAGFITLAIGFGLIVLIPANSVLFYPTLYASQGLLSLGVGLLLPCLRGLISNRVSDREQGRTIGSAQGIQSIATILGPLWAGWSFDHLGAIFPFCFGTVFILLALVCTLVNLRHAHPEAAI</sequence>
<feature type="transmembrane region" description="Helical" evidence="6">
    <location>
        <begin position="285"/>
        <end position="303"/>
    </location>
</feature>
<accession>A0A951UL84</accession>
<feature type="transmembrane region" description="Helical" evidence="6">
    <location>
        <begin position="138"/>
        <end position="162"/>
    </location>
</feature>
<evidence type="ECO:0000313" key="8">
    <source>
        <dbReference type="EMBL" id="MBW4657529.1"/>
    </source>
</evidence>
<feature type="transmembrane region" description="Helical" evidence="6">
    <location>
        <begin position="12"/>
        <end position="41"/>
    </location>
</feature>
<dbReference type="GO" id="GO:0022857">
    <property type="term" value="F:transmembrane transporter activity"/>
    <property type="evidence" value="ECO:0007669"/>
    <property type="project" value="InterPro"/>
</dbReference>
<evidence type="ECO:0000256" key="5">
    <source>
        <dbReference type="ARBA" id="ARBA00023136"/>
    </source>
</evidence>
<comment type="subcellular location">
    <subcellularLocation>
        <location evidence="1">Cell membrane</location>
        <topology evidence="1">Multi-pass membrane protein</topology>
    </subcellularLocation>
</comment>
<gene>
    <name evidence="8" type="ORF">KME15_02550</name>
</gene>
<feature type="transmembrane region" description="Helical" evidence="6">
    <location>
        <begin position="168"/>
        <end position="186"/>
    </location>
</feature>
<reference evidence="8" key="2">
    <citation type="journal article" date="2022" name="Microbiol. Resour. Announc.">
        <title>Metagenome Sequencing to Explore Phylogenomics of Terrestrial Cyanobacteria.</title>
        <authorList>
            <person name="Ward R.D."/>
            <person name="Stajich J.E."/>
            <person name="Johansen J.R."/>
            <person name="Huntemann M."/>
            <person name="Clum A."/>
            <person name="Foster B."/>
            <person name="Foster B."/>
            <person name="Roux S."/>
            <person name="Palaniappan K."/>
            <person name="Varghese N."/>
            <person name="Mukherjee S."/>
            <person name="Reddy T.B.K."/>
            <person name="Daum C."/>
            <person name="Copeland A."/>
            <person name="Chen I.A."/>
            <person name="Ivanova N.N."/>
            <person name="Kyrpides N.C."/>
            <person name="Shapiro N."/>
            <person name="Eloe-Fadrosh E.A."/>
            <person name="Pietrasiak N."/>
        </authorList>
    </citation>
    <scope>NUCLEOTIDE SEQUENCE</scope>
    <source>
        <strain evidence="8">UHER 2000/2452</strain>
    </source>
</reference>
<evidence type="ECO:0000256" key="6">
    <source>
        <dbReference type="SAM" id="Phobius"/>
    </source>
</evidence>
<proteinExistence type="predicted"/>
<dbReference type="InterPro" id="IPR001958">
    <property type="entry name" value="Tet-R_TetA/multi-R_MdtG-like"/>
</dbReference>